<keyword evidence="1" id="KW-1133">Transmembrane helix</keyword>
<protein>
    <submittedName>
        <fullName evidence="2">Uncharacterized protein</fullName>
    </submittedName>
</protein>
<reference evidence="2 3" key="1">
    <citation type="submission" date="2018-11" db="EMBL/GenBank/DDBJ databases">
        <authorList>
            <consortium name="Pathogen Informatics"/>
        </authorList>
    </citation>
    <scope>NUCLEOTIDE SEQUENCE [LARGE SCALE GENOMIC DNA]</scope>
</reference>
<dbReference type="OrthoDB" id="5864106at2759"/>
<feature type="transmembrane region" description="Helical" evidence="1">
    <location>
        <begin position="38"/>
        <end position="64"/>
    </location>
</feature>
<accession>A0A3P7JH07</accession>
<dbReference type="AlphaFoldDB" id="A0A3P7JH07"/>
<name>A0A3P7JH07_STRVU</name>
<organism evidence="2 3">
    <name type="scientific">Strongylus vulgaris</name>
    <name type="common">Blood worm</name>
    <dbReference type="NCBI Taxonomy" id="40348"/>
    <lineage>
        <taxon>Eukaryota</taxon>
        <taxon>Metazoa</taxon>
        <taxon>Ecdysozoa</taxon>
        <taxon>Nematoda</taxon>
        <taxon>Chromadorea</taxon>
        <taxon>Rhabditida</taxon>
        <taxon>Rhabditina</taxon>
        <taxon>Rhabditomorpha</taxon>
        <taxon>Strongyloidea</taxon>
        <taxon>Strongylidae</taxon>
        <taxon>Strongylus</taxon>
    </lineage>
</organism>
<dbReference type="Gene3D" id="1.20.1070.10">
    <property type="entry name" value="Rhodopsin 7-helix transmembrane proteins"/>
    <property type="match status" value="1"/>
</dbReference>
<sequence>MLLLMLAAVERAVGLSFESQVLVNQRVYERPPFFTIKRVLVLALLLAVVSLAVCIPSAAGLLPVKPFRDRYVCSISSGAPLGYTVTRVVLYIGCLCVLLVCLSAIFKKRVKYFDNPTTFIT</sequence>
<gene>
    <name evidence="2" type="ORF">SVUK_LOCUS10395</name>
</gene>
<keyword evidence="3" id="KW-1185">Reference proteome</keyword>
<keyword evidence="1" id="KW-0812">Transmembrane</keyword>
<dbReference type="Proteomes" id="UP000270094">
    <property type="component" value="Unassembled WGS sequence"/>
</dbReference>
<feature type="transmembrane region" description="Helical" evidence="1">
    <location>
        <begin position="85"/>
        <end position="106"/>
    </location>
</feature>
<evidence type="ECO:0000256" key="1">
    <source>
        <dbReference type="SAM" id="Phobius"/>
    </source>
</evidence>
<evidence type="ECO:0000313" key="3">
    <source>
        <dbReference type="Proteomes" id="UP000270094"/>
    </source>
</evidence>
<evidence type="ECO:0000313" key="2">
    <source>
        <dbReference type="EMBL" id="VDM75397.1"/>
    </source>
</evidence>
<dbReference type="EMBL" id="UYYB01095288">
    <property type="protein sequence ID" value="VDM75397.1"/>
    <property type="molecule type" value="Genomic_DNA"/>
</dbReference>
<proteinExistence type="predicted"/>
<keyword evidence="1" id="KW-0472">Membrane</keyword>